<keyword evidence="5 9" id="KW-0812">Transmembrane</keyword>
<feature type="transmembrane region" description="Helical" evidence="9">
    <location>
        <begin position="397"/>
        <end position="414"/>
    </location>
</feature>
<feature type="transmembrane region" description="Helical" evidence="9">
    <location>
        <begin position="135"/>
        <end position="157"/>
    </location>
</feature>
<dbReference type="CDD" id="cd17503">
    <property type="entry name" value="MFS_LmrB_MDR_like"/>
    <property type="match status" value="1"/>
</dbReference>
<dbReference type="PRINTS" id="PR01036">
    <property type="entry name" value="TCRTETB"/>
</dbReference>
<dbReference type="PROSITE" id="PS50850">
    <property type="entry name" value="MFS"/>
    <property type="match status" value="1"/>
</dbReference>
<feature type="transmembrane region" description="Helical" evidence="9">
    <location>
        <begin position="7"/>
        <end position="23"/>
    </location>
</feature>
<dbReference type="InterPro" id="IPR011701">
    <property type="entry name" value="MFS"/>
</dbReference>
<evidence type="ECO:0000256" key="4">
    <source>
        <dbReference type="ARBA" id="ARBA00022475"/>
    </source>
</evidence>
<dbReference type="NCBIfam" id="TIGR00711">
    <property type="entry name" value="efflux_EmrB"/>
    <property type="match status" value="1"/>
</dbReference>
<evidence type="ECO:0000256" key="8">
    <source>
        <dbReference type="SAM" id="MobiDB-lite"/>
    </source>
</evidence>
<evidence type="ECO:0000256" key="1">
    <source>
        <dbReference type="ARBA" id="ARBA00004651"/>
    </source>
</evidence>
<reference evidence="11 12" key="1">
    <citation type="submission" date="2017-10" db="EMBL/GenBank/DDBJ databases">
        <title>Bacillus sp. nov., a halophilic bacterium isolated from a Keqin Lake.</title>
        <authorList>
            <person name="Wang H."/>
        </authorList>
    </citation>
    <scope>NUCLEOTIDE SEQUENCE [LARGE SCALE GENOMIC DNA]</scope>
    <source>
        <strain evidence="11 12">KQ-12</strain>
    </source>
</reference>
<evidence type="ECO:0000313" key="11">
    <source>
        <dbReference type="EMBL" id="PYZ92160.1"/>
    </source>
</evidence>
<feature type="transmembrane region" description="Helical" evidence="9">
    <location>
        <begin position="329"/>
        <end position="348"/>
    </location>
</feature>
<organism evidence="11 12">
    <name type="scientific">Salipaludibacillus keqinensis</name>
    <dbReference type="NCBI Taxonomy" id="2045207"/>
    <lineage>
        <taxon>Bacteria</taxon>
        <taxon>Bacillati</taxon>
        <taxon>Bacillota</taxon>
        <taxon>Bacilli</taxon>
        <taxon>Bacillales</taxon>
        <taxon>Bacillaceae</taxon>
    </lineage>
</organism>
<dbReference type="AlphaFoldDB" id="A0A323TB30"/>
<feature type="transmembrane region" description="Helical" evidence="9">
    <location>
        <begin position="101"/>
        <end position="123"/>
    </location>
</feature>
<comment type="subcellular location">
    <subcellularLocation>
        <location evidence="1">Cell membrane</location>
        <topology evidence="1">Multi-pass membrane protein</topology>
    </subcellularLocation>
</comment>
<dbReference type="GO" id="GO:0005886">
    <property type="term" value="C:plasma membrane"/>
    <property type="evidence" value="ECO:0007669"/>
    <property type="project" value="UniProtKB-SubCell"/>
</dbReference>
<comment type="caution">
    <text evidence="11">The sequence shown here is derived from an EMBL/GenBank/DDBJ whole genome shotgun (WGS) entry which is preliminary data.</text>
</comment>
<dbReference type="PANTHER" id="PTHR42718">
    <property type="entry name" value="MAJOR FACILITATOR SUPERFAMILY MULTIDRUG TRANSPORTER MFSC"/>
    <property type="match status" value="1"/>
</dbReference>
<dbReference type="PANTHER" id="PTHR42718:SF9">
    <property type="entry name" value="MAJOR FACILITATOR SUPERFAMILY MULTIDRUG TRANSPORTER MFSC"/>
    <property type="match status" value="1"/>
</dbReference>
<keyword evidence="12" id="KW-1185">Reference proteome</keyword>
<evidence type="ECO:0000256" key="5">
    <source>
        <dbReference type="ARBA" id="ARBA00022692"/>
    </source>
</evidence>
<evidence type="ECO:0000256" key="7">
    <source>
        <dbReference type="ARBA" id="ARBA00023136"/>
    </source>
</evidence>
<feature type="compositionally biased region" description="Basic and acidic residues" evidence="8">
    <location>
        <begin position="480"/>
        <end position="495"/>
    </location>
</feature>
<evidence type="ECO:0000313" key="12">
    <source>
        <dbReference type="Proteomes" id="UP000248214"/>
    </source>
</evidence>
<feature type="transmembrane region" description="Helical" evidence="9">
    <location>
        <begin position="76"/>
        <end position="95"/>
    </location>
</feature>
<keyword evidence="3" id="KW-0813">Transport</keyword>
<dbReference type="Proteomes" id="UP000248214">
    <property type="component" value="Unassembled WGS sequence"/>
</dbReference>
<feature type="transmembrane region" description="Helical" evidence="9">
    <location>
        <begin position="266"/>
        <end position="289"/>
    </location>
</feature>
<feature type="region of interest" description="Disordered" evidence="8">
    <location>
        <begin position="467"/>
        <end position="495"/>
    </location>
</feature>
<dbReference type="InterPro" id="IPR005829">
    <property type="entry name" value="Sugar_transporter_CS"/>
</dbReference>
<gene>
    <name evidence="11" type="ORF">CR194_15055</name>
</gene>
<dbReference type="EMBL" id="PDOD01000004">
    <property type="protein sequence ID" value="PYZ92160.1"/>
    <property type="molecule type" value="Genomic_DNA"/>
</dbReference>
<comment type="similarity">
    <text evidence="2">Belongs to the major facilitator superfamily. EmrB family.</text>
</comment>
<feature type="transmembrane region" description="Helical" evidence="9">
    <location>
        <begin position="195"/>
        <end position="214"/>
    </location>
</feature>
<dbReference type="OrthoDB" id="9816041at2"/>
<keyword evidence="6 9" id="KW-1133">Transmembrane helix</keyword>
<dbReference type="Gene3D" id="1.20.1250.20">
    <property type="entry name" value="MFS general substrate transporter like domains"/>
    <property type="match status" value="1"/>
</dbReference>
<protein>
    <submittedName>
        <fullName evidence="11">MFS transporter</fullName>
    </submittedName>
</protein>
<keyword evidence="4" id="KW-1003">Cell membrane</keyword>
<dbReference type="InterPro" id="IPR004638">
    <property type="entry name" value="EmrB-like"/>
</dbReference>
<feature type="transmembrane region" description="Helical" evidence="9">
    <location>
        <begin position="434"/>
        <end position="458"/>
    </location>
</feature>
<dbReference type="InterPro" id="IPR020846">
    <property type="entry name" value="MFS_dom"/>
</dbReference>
<evidence type="ECO:0000256" key="2">
    <source>
        <dbReference type="ARBA" id="ARBA00008537"/>
    </source>
</evidence>
<dbReference type="RefSeq" id="WP_110610543.1">
    <property type="nucleotide sequence ID" value="NZ_PDOD01000004.1"/>
</dbReference>
<dbReference type="SUPFAM" id="SSF103473">
    <property type="entry name" value="MFS general substrate transporter"/>
    <property type="match status" value="1"/>
</dbReference>
<evidence type="ECO:0000259" key="10">
    <source>
        <dbReference type="PROSITE" id="PS50850"/>
    </source>
</evidence>
<feature type="transmembrane region" description="Helical" evidence="9">
    <location>
        <begin position="295"/>
        <end position="317"/>
    </location>
</feature>
<name>A0A323TB30_9BACI</name>
<evidence type="ECO:0000256" key="3">
    <source>
        <dbReference type="ARBA" id="ARBA00022448"/>
    </source>
</evidence>
<feature type="domain" description="Major facilitator superfamily (MFS) profile" evidence="10">
    <location>
        <begin position="10"/>
        <end position="463"/>
    </location>
</feature>
<feature type="transmembrane region" description="Helical" evidence="9">
    <location>
        <begin position="354"/>
        <end position="376"/>
    </location>
</feature>
<accession>A0A323TB30</accession>
<sequence>MAKIPQKWLVVITVLLGTFTIILNNSMLNPAVPHLMNVFEADAVATGWVITIFMVTMGMIMPLTGFLGDKFGKKQLYIAGLTLFILGSILGSLSWDLSSLIFFRGLQGVGGGVMMPLSLALIFEAFPKKERGLATGVWGIAAMMAPTIGPTLGGVIIEMGSWEWLFLFNIPTGVLGLVFSIIYLKQTEKVPNIRFDRWGFLTVTLGVGSMLYALGRVSELDHLRDWTNISLLLLGLVSLFLFVRIENQVSQPLLDLSIFKIPAYTYSVWVAMISSISLFGGIFLLPLLIQQVYGLGAIMTGLTFLPAALLTGIFMTIGGKLLDRQGPAAIVTTGLTIVAVGTLLLGFIGMDTAIWVIFLLNAVRGIGMGLSTMPATTAGMNSIPEKFVSRGSAMNNVLRQMSSALGIVFVSIYFEVRRAQVMASNGQSIEEASLTAITEGFMIIAVLAFLSIPAGILLGREYKKQNEREATIGGDQDENESNKEGKQRDMRGHAR</sequence>
<dbReference type="PROSITE" id="PS00217">
    <property type="entry name" value="SUGAR_TRANSPORT_2"/>
    <property type="match status" value="1"/>
</dbReference>
<feature type="transmembrane region" description="Helical" evidence="9">
    <location>
        <begin position="163"/>
        <end position="183"/>
    </location>
</feature>
<feature type="transmembrane region" description="Helical" evidence="9">
    <location>
        <begin position="43"/>
        <end position="64"/>
    </location>
</feature>
<evidence type="ECO:0000256" key="9">
    <source>
        <dbReference type="SAM" id="Phobius"/>
    </source>
</evidence>
<feature type="transmembrane region" description="Helical" evidence="9">
    <location>
        <begin position="226"/>
        <end position="245"/>
    </location>
</feature>
<keyword evidence="7 9" id="KW-0472">Membrane</keyword>
<evidence type="ECO:0000256" key="6">
    <source>
        <dbReference type="ARBA" id="ARBA00022989"/>
    </source>
</evidence>
<dbReference type="InterPro" id="IPR036259">
    <property type="entry name" value="MFS_trans_sf"/>
</dbReference>
<dbReference type="Pfam" id="PF07690">
    <property type="entry name" value="MFS_1"/>
    <property type="match status" value="1"/>
</dbReference>
<proteinExistence type="inferred from homology"/>
<dbReference type="GO" id="GO:0022857">
    <property type="term" value="F:transmembrane transporter activity"/>
    <property type="evidence" value="ECO:0007669"/>
    <property type="project" value="InterPro"/>
</dbReference>